<evidence type="ECO:0000313" key="1">
    <source>
        <dbReference type="EMBL" id="CUR52672.1"/>
    </source>
</evidence>
<dbReference type="Proteomes" id="UP000196239">
    <property type="component" value="Chromosome 1"/>
</dbReference>
<dbReference type="KEGG" id="ndv:NDEV_1910"/>
<accession>A0A128A5R0</accession>
<name>A0A128A5R0_9ARCH</name>
<keyword evidence="2" id="KW-1185">Reference proteome</keyword>
<sequence>MKIWFDILTPKQLLFFAPMVSKLSKNHKILCTSRNYREVVELSKIKNINLKLIGKHGGSTKDGKLHSSIQRMNHLLNEVVKFAPDMTVSFCSPEAARISYGIGIKHIAFSDSPHAEAVMRLSVPLVQKLLIPWVIPKNEFVKYGISKNDITHYKAIDASVIVKEKSRIEKINVDRSKKTIVIRPEETKAAYILGKTESDNIIYEISKGDKPYNVIVLARYASQKNRLKEKFGKKVIVMDKVVDGKSLLKITDLFVGSGGTMTAESALMGVPTISYDAAPNYIEKYLVRIGLVKRETNPKKISVLIKKMLNENKTNGKKVRMVLNSMEDPYLKLTEIIKKI</sequence>
<reference evidence="2" key="1">
    <citation type="submission" date="2015-10" db="EMBL/GenBank/DDBJ databases">
        <authorList>
            <person name="Lehtovirta-Morley L.E."/>
            <person name="Vieille C."/>
        </authorList>
    </citation>
    <scope>NUCLEOTIDE SEQUENCE [LARGE SCALE GENOMIC DNA]</scope>
</reference>
<dbReference type="PANTHER" id="PTHR39662:SF1">
    <property type="entry name" value="DUF354 DOMAIN-CONTAINING PROTEIN"/>
    <property type="match status" value="1"/>
</dbReference>
<dbReference type="SUPFAM" id="SSF53756">
    <property type="entry name" value="UDP-Glycosyltransferase/glycogen phosphorylase"/>
    <property type="match status" value="1"/>
</dbReference>
<gene>
    <name evidence="1" type="ORF">NDEV_1910</name>
</gene>
<dbReference type="PIRSF" id="PIRSF005357">
    <property type="entry name" value="UCP005357"/>
    <property type="match status" value="1"/>
</dbReference>
<dbReference type="Gene3D" id="3.40.50.2000">
    <property type="entry name" value="Glycogen Phosphorylase B"/>
    <property type="match status" value="1"/>
</dbReference>
<dbReference type="EMBL" id="LN890280">
    <property type="protein sequence ID" value="CUR52672.1"/>
    <property type="molecule type" value="Genomic_DNA"/>
</dbReference>
<dbReference type="Pfam" id="PF04007">
    <property type="entry name" value="DUF354"/>
    <property type="match status" value="1"/>
</dbReference>
<dbReference type="PANTHER" id="PTHR39662">
    <property type="entry name" value="DUF354 DOMAIN-CONTAINING PROTEIN-RELATED"/>
    <property type="match status" value="1"/>
</dbReference>
<dbReference type="InterPro" id="IPR007152">
    <property type="entry name" value="DUF354"/>
</dbReference>
<evidence type="ECO:0008006" key="3">
    <source>
        <dbReference type="Google" id="ProtNLM"/>
    </source>
</evidence>
<protein>
    <recommendedName>
        <fullName evidence="3">DUF354 domain-containing protein</fullName>
    </recommendedName>
</protein>
<organism evidence="1 2">
    <name type="scientific">Nitrosotalea devaniterrae</name>
    <dbReference type="NCBI Taxonomy" id="1078905"/>
    <lineage>
        <taxon>Archaea</taxon>
        <taxon>Nitrososphaerota</taxon>
        <taxon>Nitrososphaeria</taxon>
        <taxon>Nitrosotaleales</taxon>
        <taxon>Nitrosotaleaceae</taxon>
        <taxon>Nitrosotalea</taxon>
    </lineage>
</organism>
<proteinExistence type="predicted"/>
<dbReference type="AlphaFoldDB" id="A0A128A5R0"/>
<evidence type="ECO:0000313" key="2">
    <source>
        <dbReference type="Proteomes" id="UP000196239"/>
    </source>
</evidence>